<dbReference type="HAMAP" id="MF_00493">
    <property type="entry name" value="Transaldolase_2"/>
    <property type="match status" value="1"/>
</dbReference>
<dbReference type="Gene3D" id="3.20.20.70">
    <property type="entry name" value="Aldolase class I"/>
    <property type="match status" value="1"/>
</dbReference>
<evidence type="ECO:0000256" key="4">
    <source>
        <dbReference type="ARBA" id="ARBA00008426"/>
    </source>
</evidence>
<comment type="pathway">
    <text evidence="3 11">Carbohydrate degradation; pentose phosphate pathway; D-glyceraldehyde 3-phosphate and beta-D-fructose 6-phosphate from D-ribose 5-phosphate and D-xylulose 5-phosphate (non-oxidative stage): step 2/3.</text>
</comment>
<proteinExistence type="inferred from homology"/>
<dbReference type="AlphaFoldDB" id="A0A0A0BVG9"/>
<dbReference type="EMBL" id="AXCY01000011">
    <property type="protein sequence ID" value="KGM11921.1"/>
    <property type="molecule type" value="Genomic_DNA"/>
</dbReference>
<dbReference type="CDD" id="cd00955">
    <property type="entry name" value="Transaldolase_like"/>
    <property type="match status" value="1"/>
</dbReference>
<reference evidence="13 14" key="1">
    <citation type="submission" date="2013-08" db="EMBL/GenBank/DDBJ databases">
        <title>Genome sequencing of Cellulomonas carbonis T26.</title>
        <authorList>
            <person name="Chen F."/>
            <person name="Li Y."/>
            <person name="Wang G."/>
        </authorList>
    </citation>
    <scope>NUCLEOTIDE SEQUENCE [LARGE SCALE GENOMIC DNA]</scope>
    <source>
        <strain evidence="13 14">T26</strain>
    </source>
</reference>
<evidence type="ECO:0000256" key="8">
    <source>
        <dbReference type="ARBA" id="ARBA00023126"/>
    </source>
</evidence>
<feature type="region of interest" description="Disordered" evidence="12">
    <location>
        <begin position="1"/>
        <end position="26"/>
    </location>
</feature>
<dbReference type="NCBIfam" id="NF002881">
    <property type="entry name" value="PRK03343.1"/>
    <property type="match status" value="1"/>
</dbReference>
<reference evidence="13 14" key="2">
    <citation type="journal article" date="2015" name="Stand. Genomic Sci.">
        <title>Draft genome sequence of Cellulomonas carbonis T26(T) and comparative analysis of six Cellulomonas genomes.</title>
        <authorList>
            <person name="Zhuang W."/>
            <person name="Zhang S."/>
            <person name="Xia X."/>
            <person name="Wang G."/>
        </authorList>
    </citation>
    <scope>NUCLEOTIDE SEQUENCE [LARGE SCALE GENOMIC DNA]</scope>
    <source>
        <strain evidence="13 14">T26</strain>
    </source>
</reference>
<dbReference type="Pfam" id="PF00923">
    <property type="entry name" value="TAL_FSA"/>
    <property type="match status" value="1"/>
</dbReference>
<feature type="compositionally biased region" description="Low complexity" evidence="12">
    <location>
        <begin position="1"/>
        <end position="24"/>
    </location>
</feature>
<dbReference type="NCBIfam" id="TIGR00876">
    <property type="entry name" value="tal_mycobact"/>
    <property type="match status" value="1"/>
</dbReference>
<dbReference type="InterPro" id="IPR013785">
    <property type="entry name" value="Aldolase_TIM"/>
</dbReference>
<evidence type="ECO:0000313" key="14">
    <source>
        <dbReference type="Proteomes" id="UP000029839"/>
    </source>
</evidence>
<evidence type="ECO:0000256" key="11">
    <source>
        <dbReference type="HAMAP-Rule" id="MF_00493"/>
    </source>
</evidence>
<evidence type="ECO:0000256" key="3">
    <source>
        <dbReference type="ARBA" id="ARBA00004857"/>
    </source>
</evidence>
<dbReference type="RefSeq" id="WP_081978519.1">
    <property type="nucleotide sequence ID" value="NZ_AXCY01000011.1"/>
</dbReference>
<dbReference type="PIRSF" id="PIRSF036915">
    <property type="entry name" value="Trnald_Bac_Plnt"/>
    <property type="match status" value="1"/>
</dbReference>
<keyword evidence="9 11" id="KW-0704">Schiff base</keyword>
<dbReference type="OrthoDB" id="9809101at2"/>
<comment type="function">
    <text evidence="1 11">Transaldolase is important for the balance of metabolites in the pentose-phosphate pathway.</text>
</comment>
<evidence type="ECO:0000313" key="13">
    <source>
        <dbReference type="EMBL" id="KGM11921.1"/>
    </source>
</evidence>
<comment type="similarity">
    <text evidence="4 11">Belongs to the transaldolase family. Type 2 subfamily.</text>
</comment>
<dbReference type="Proteomes" id="UP000029839">
    <property type="component" value="Unassembled WGS sequence"/>
</dbReference>
<comment type="catalytic activity">
    <reaction evidence="10 11">
        <text>D-sedoheptulose 7-phosphate + D-glyceraldehyde 3-phosphate = D-erythrose 4-phosphate + beta-D-fructose 6-phosphate</text>
        <dbReference type="Rhea" id="RHEA:17053"/>
        <dbReference type="ChEBI" id="CHEBI:16897"/>
        <dbReference type="ChEBI" id="CHEBI:57483"/>
        <dbReference type="ChEBI" id="CHEBI:57634"/>
        <dbReference type="ChEBI" id="CHEBI:59776"/>
        <dbReference type="EC" id="2.2.1.2"/>
    </reaction>
</comment>
<evidence type="ECO:0000256" key="2">
    <source>
        <dbReference type="ARBA" id="ARBA00004496"/>
    </source>
</evidence>
<dbReference type="GO" id="GO:0005975">
    <property type="term" value="P:carbohydrate metabolic process"/>
    <property type="evidence" value="ECO:0007669"/>
    <property type="project" value="InterPro"/>
</dbReference>
<comment type="caution">
    <text evidence="13">The sequence shown here is derived from an EMBL/GenBank/DDBJ whole genome shotgun (WGS) entry which is preliminary data.</text>
</comment>
<evidence type="ECO:0000256" key="5">
    <source>
        <dbReference type="ARBA" id="ARBA00013151"/>
    </source>
</evidence>
<sequence length="393" mass="42089">MTHENPAAAHDAPAPSSTPSAAPEPVRRLQDAGVAIWLDDLSRELLRTGELERLVAERGVVGVTTNPTIFASALAEGSAYDEQLRDLASRGADVETAVFEITTDDVRTACDVLAPVHRATDGRDGRVSIEVDPRLARDTEATVETARRLWSTVDRPNLFIKIPATVEGLPAITAAVADGISVNVTLIFSLERYRAVIDAYLDGLEQARAHGHDLTQIHSVASFFVSRVDAAVDKRLDALGTDEAAALRGTVALANARLAYQVFEETVAGERWRGLATAGANVQRPLWASTGVKDPAYPDTLYVDQLVARDVVNTMPGATLEAAADHAEVSGDTVRGTYDDAAATIDRLRALGIELDEVTTTLEEEGVAKFEASWSELLTTVEDGLARAREGAR</sequence>
<dbReference type="PROSITE" id="PS01054">
    <property type="entry name" value="TRANSALDOLASE_1"/>
    <property type="match status" value="1"/>
</dbReference>
<protein>
    <recommendedName>
        <fullName evidence="5 11">Transaldolase</fullName>
        <ecNumber evidence="5 11">2.2.1.2</ecNumber>
    </recommendedName>
</protein>
<name>A0A0A0BVG9_9CELL</name>
<evidence type="ECO:0000256" key="10">
    <source>
        <dbReference type="ARBA" id="ARBA00048810"/>
    </source>
</evidence>
<dbReference type="GO" id="GO:0005737">
    <property type="term" value="C:cytoplasm"/>
    <property type="evidence" value="ECO:0007669"/>
    <property type="project" value="UniProtKB-SubCell"/>
</dbReference>
<gene>
    <name evidence="11" type="primary">tal</name>
    <name evidence="13" type="ORF">N868_04105</name>
</gene>
<evidence type="ECO:0000256" key="6">
    <source>
        <dbReference type="ARBA" id="ARBA00022490"/>
    </source>
</evidence>
<dbReference type="InterPro" id="IPR001585">
    <property type="entry name" value="TAL/FSA"/>
</dbReference>
<keyword evidence="8 11" id="KW-0570">Pentose shunt</keyword>
<accession>A0A0A0BVG9</accession>
<keyword evidence="6 11" id="KW-0963">Cytoplasm</keyword>
<keyword evidence="7 11" id="KW-0808">Transferase</keyword>
<evidence type="ECO:0000256" key="12">
    <source>
        <dbReference type="SAM" id="MobiDB-lite"/>
    </source>
</evidence>
<dbReference type="PANTHER" id="PTHR10683:SF31">
    <property type="entry name" value="TRANSALDOLASE"/>
    <property type="match status" value="1"/>
</dbReference>
<evidence type="ECO:0000256" key="1">
    <source>
        <dbReference type="ARBA" id="ARBA00003518"/>
    </source>
</evidence>
<dbReference type="EC" id="2.2.1.2" evidence="5 11"/>
<organism evidence="13 14">
    <name type="scientific">Cellulomonas carbonis T26</name>
    <dbReference type="NCBI Taxonomy" id="947969"/>
    <lineage>
        <taxon>Bacteria</taxon>
        <taxon>Bacillati</taxon>
        <taxon>Actinomycetota</taxon>
        <taxon>Actinomycetes</taxon>
        <taxon>Micrococcales</taxon>
        <taxon>Cellulomonadaceae</taxon>
        <taxon>Cellulomonas</taxon>
    </lineage>
</organism>
<dbReference type="UniPathway" id="UPA00115">
    <property type="reaction ID" value="UER00414"/>
</dbReference>
<dbReference type="GO" id="GO:0004801">
    <property type="term" value="F:transaldolase activity"/>
    <property type="evidence" value="ECO:0007669"/>
    <property type="project" value="UniProtKB-UniRule"/>
</dbReference>
<dbReference type="SUPFAM" id="SSF51569">
    <property type="entry name" value="Aldolase"/>
    <property type="match status" value="1"/>
</dbReference>
<dbReference type="InterPro" id="IPR018225">
    <property type="entry name" value="Transaldolase_AS"/>
</dbReference>
<evidence type="ECO:0000256" key="7">
    <source>
        <dbReference type="ARBA" id="ARBA00022679"/>
    </source>
</evidence>
<dbReference type="GO" id="GO:0006098">
    <property type="term" value="P:pentose-phosphate shunt"/>
    <property type="evidence" value="ECO:0007669"/>
    <property type="project" value="UniProtKB-UniRule"/>
</dbReference>
<keyword evidence="14" id="KW-1185">Reference proteome</keyword>
<comment type="subcellular location">
    <subcellularLocation>
        <location evidence="2 11">Cytoplasm</location>
    </subcellularLocation>
</comment>
<dbReference type="InterPro" id="IPR004732">
    <property type="entry name" value="Transaldolase_2"/>
</dbReference>
<feature type="active site" description="Schiff-base intermediate with substrate" evidence="11">
    <location>
        <position position="161"/>
    </location>
</feature>
<dbReference type="PANTHER" id="PTHR10683">
    <property type="entry name" value="TRANSALDOLASE"/>
    <property type="match status" value="1"/>
</dbReference>
<evidence type="ECO:0000256" key="9">
    <source>
        <dbReference type="ARBA" id="ARBA00023270"/>
    </source>
</evidence>